<proteinExistence type="predicted"/>
<evidence type="ECO:0000313" key="3">
    <source>
        <dbReference type="Proteomes" id="UP000295280"/>
    </source>
</evidence>
<accession>A0A9Q8CIX9</accession>
<organism evidence="2 3">
    <name type="scientific">Macrococcus carouselicus</name>
    <dbReference type="NCBI Taxonomy" id="69969"/>
    <lineage>
        <taxon>Bacteria</taxon>
        <taxon>Bacillati</taxon>
        <taxon>Bacillota</taxon>
        <taxon>Bacilli</taxon>
        <taxon>Bacillales</taxon>
        <taxon>Staphylococcaceae</taxon>
        <taxon>Macrococcus</taxon>
    </lineage>
</organism>
<keyword evidence="3" id="KW-1185">Reference proteome</keyword>
<dbReference type="RefSeq" id="WP_133416909.1">
    <property type="nucleotide sequence ID" value="NZ_SCWD01000001.1"/>
</dbReference>
<reference evidence="2 3" key="1">
    <citation type="submission" date="2019-01" db="EMBL/GenBank/DDBJ databases">
        <title>Draft genome sequences of the type strains of six Macrococcus species.</title>
        <authorList>
            <person name="Mazhar S."/>
            <person name="Altermann E."/>
            <person name="Hill C."/>
            <person name="Mcauliffe O."/>
        </authorList>
    </citation>
    <scope>NUCLEOTIDE SEQUENCE [LARGE SCALE GENOMIC DNA]</scope>
    <source>
        <strain evidence="2 3">ATCC 51828</strain>
    </source>
</reference>
<gene>
    <name evidence="2" type="ORF">ERX40_02450</name>
</gene>
<comment type="caution">
    <text evidence="2">The sequence shown here is derived from an EMBL/GenBank/DDBJ whole genome shotgun (WGS) entry which is preliminary data.</text>
</comment>
<sequence length="98" mass="11691">MQSIGILRPPKTNKRLKFDFAIFNKNKELILLIEYDGIQHFQEVGFFGGQDELKIRQYRDEIKNNYCLNNQIPLVRIPYYEEDNIESILKNNDILKTL</sequence>
<feature type="domain" description="DUF2726" evidence="1">
    <location>
        <begin position="16"/>
        <end position="88"/>
    </location>
</feature>
<dbReference type="InterPro" id="IPR024402">
    <property type="entry name" value="DUF2726"/>
</dbReference>
<protein>
    <submittedName>
        <fullName evidence="2">DUF2726 domain-containing protein</fullName>
    </submittedName>
</protein>
<dbReference type="Gene3D" id="3.40.960.10">
    <property type="entry name" value="VSR Endonuclease"/>
    <property type="match status" value="1"/>
</dbReference>
<dbReference type="OrthoDB" id="2086462at2"/>
<dbReference type="Proteomes" id="UP000295280">
    <property type="component" value="Unassembled WGS sequence"/>
</dbReference>
<dbReference type="AlphaFoldDB" id="A0A9Q8CIX9"/>
<evidence type="ECO:0000259" key="1">
    <source>
        <dbReference type="Pfam" id="PF10881"/>
    </source>
</evidence>
<evidence type="ECO:0000313" key="2">
    <source>
        <dbReference type="EMBL" id="TDM04049.1"/>
    </source>
</evidence>
<dbReference type="EMBL" id="SCWD01000001">
    <property type="protein sequence ID" value="TDM04049.1"/>
    <property type="molecule type" value="Genomic_DNA"/>
</dbReference>
<dbReference type="Pfam" id="PF10881">
    <property type="entry name" value="DUF2726"/>
    <property type="match status" value="1"/>
</dbReference>
<name>A0A9Q8CIX9_9STAP</name>